<dbReference type="STRING" id="1526571.AT746_15205"/>
<accession>A0A0U3AL28</accession>
<name>A0A0U3AL28_9ALTE</name>
<keyword evidence="1" id="KW-0175">Coiled coil</keyword>
<reference evidence="3 4" key="1">
    <citation type="submission" date="2015-12" db="EMBL/GenBank/DDBJ databases">
        <title>Complete genome of Lacimicrobium alkaliphilum KCTC 32984.</title>
        <authorList>
            <person name="Kim S.-G."/>
            <person name="Lee Y.-J."/>
        </authorList>
    </citation>
    <scope>NUCLEOTIDE SEQUENCE [LARGE SCALE GENOMIC DNA]</scope>
    <source>
        <strain evidence="3 4">YelD216</strain>
    </source>
</reference>
<feature type="region of interest" description="Disordered" evidence="2">
    <location>
        <begin position="493"/>
        <end position="517"/>
    </location>
</feature>
<protein>
    <recommendedName>
        <fullName evidence="5">ATP-binding protein</fullName>
    </recommendedName>
</protein>
<evidence type="ECO:0000256" key="1">
    <source>
        <dbReference type="SAM" id="Coils"/>
    </source>
</evidence>
<gene>
    <name evidence="3" type="ORF">AT746_15205</name>
</gene>
<dbReference type="RefSeq" id="WP_062481885.1">
    <property type="nucleotide sequence ID" value="NZ_CP013650.1"/>
</dbReference>
<feature type="coiled-coil region" evidence="1">
    <location>
        <begin position="245"/>
        <end position="321"/>
    </location>
</feature>
<feature type="region of interest" description="Disordered" evidence="2">
    <location>
        <begin position="411"/>
        <end position="441"/>
    </location>
</feature>
<dbReference type="AlphaFoldDB" id="A0A0U3AL28"/>
<dbReference type="InterPro" id="IPR021979">
    <property type="entry name" value="DUF3584"/>
</dbReference>
<evidence type="ECO:0000313" key="3">
    <source>
        <dbReference type="EMBL" id="ALS99473.1"/>
    </source>
</evidence>
<keyword evidence="4" id="KW-1185">Reference proteome</keyword>
<sequence>MSGLLRIILVHTHLPGVVELKLDGHTNVCGTNASGKTTLQRLVPVFYGELPGKVVPRTRKKFSEFYLPANNSYLIYEYQREDGQVCQAVLTRKDADSVQYRFVGAPFEYEQVLVEVDDNQVQPMLPEQWLRQLKQLGIDYSSKLHSTSEYRSVIQNDAAVGRANSRDNTRLRQLAAHFSLVAASHRIRHMEKLVSAVHAKEGKMDTLRTMLAAIFEEDGLVQPSTTVRNTKAREWITQMRQTMRLKDLHKTFAQIRTQADKLNQEEARLQQLKPVLEQDYSQLKRQKADSAETLNVLKRQMAELKEQFEQQESTLNSSISEADAGRNACAKQLDHIQGRYDGYLDSDMEQLQKDTQVLPLWREELEQQQEHYQLLIDQHQDMQAQLEQQKNKLFESLDRVRQKNHSRIKALEEGRNSLRQAHQDKESQLRSQYEQRREQQRSEFEQALSELQLAIATQQMQVQQPMLSDQEQENQQLADKRLELAQRNWQQKAQQRTQCDRQHQQAREQTLQADNQLHDSRRQYRQMAERLQRIEQQLSPEQGSLRAFLRDNVSGWEHKLGKVIHAPLLERKDLSPELSTEQQGIMGICLDLSQIDSPEYAEDEAALKNRLEQAQKQLEQAREQQQQDEALLQQCHEQTEKLREQLSKAQQAFEQAEQEVHYATDARQRLLQQHKTLLDSRRADAQQALDKLKQQLNSKQQQRDEALKQLQQDFEDQLLEFRSGWQEELAVLDEQIQELELQVEKRREQNKAQIKQLEQAFNEELASKDIDPAQLQKLKQDIDELKGRIHRVSSRRDELREYKEFMQIDWSERRPELLEQETELKATLQNLHQQRDNLKQRYQGDKSALQQQQRDTEQQLSQCAGLLNEIEPLIRQLAHLQFAFTDEASQGSLGDQQERISRTNEALESRSRLERQFKEELNDFESVLGKDAGKDFLDVMEQSFAVLDEHADSREKLPILERLLSILDSRARQIIEQGETIGGDLNRFFTVFSDINRKIASQSRRLTEEVADDLSLDGIARSEVKILSTVDELNFWQPLKRFAQAYQNWRDSGDDMPKQDYLDSLADVVEVLPNDASYNIESLLRLELHLNEGGSDLVIKNDRQLLESSSHGMAYLILCKFLLAFTRLLRNKADIRIHWPIDEIGTLAYHNVEKLFAACQSNGIDILGAFPNPESEVLMLFKHRYLIDKQRQELQKIEPKVSRIAERLRAGSKMEEAV</sequence>
<dbReference type="Proteomes" id="UP000068447">
    <property type="component" value="Chromosome"/>
</dbReference>
<evidence type="ECO:0008006" key="5">
    <source>
        <dbReference type="Google" id="ProtNLM"/>
    </source>
</evidence>
<dbReference type="EMBL" id="CP013650">
    <property type="protein sequence ID" value="ALS99473.1"/>
    <property type="molecule type" value="Genomic_DNA"/>
</dbReference>
<dbReference type="KEGG" id="lal:AT746_15205"/>
<evidence type="ECO:0000256" key="2">
    <source>
        <dbReference type="SAM" id="MobiDB-lite"/>
    </source>
</evidence>
<organism evidence="3 4">
    <name type="scientific">Lacimicrobium alkaliphilum</name>
    <dbReference type="NCBI Taxonomy" id="1526571"/>
    <lineage>
        <taxon>Bacteria</taxon>
        <taxon>Pseudomonadati</taxon>
        <taxon>Pseudomonadota</taxon>
        <taxon>Gammaproteobacteria</taxon>
        <taxon>Alteromonadales</taxon>
        <taxon>Alteromonadaceae</taxon>
        <taxon>Lacimicrobium</taxon>
    </lineage>
</organism>
<proteinExistence type="predicted"/>
<feature type="coiled-coil region" evidence="1">
    <location>
        <begin position="601"/>
        <end position="859"/>
    </location>
</feature>
<evidence type="ECO:0000313" key="4">
    <source>
        <dbReference type="Proteomes" id="UP000068447"/>
    </source>
</evidence>
<dbReference type="OrthoDB" id="9810371at2"/>
<dbReference type="Pfam" id="PF12128">
    <property type="entry name" value="DUF3584"/>
    <property type="match status" value="1"/>
</dbReference>